<dbReference type="InterPro" id="IPR023343">
    <property type="entry name" value="Penicillin_amidase_dom1"/>
</dbReference>
<dbReference type="Gene3D" id="2.30.120.10">
    <property type="match status" value="1"/>
</dbReference>
<feature type="binding site" evidence="5">
    <location>
        <position position="294"/>
    </location>
    <ligand>
        <name>Ca(2+)</name>
        <dbReference type="ChEBI" id="CHEBI:29108"/>
    </ligand>
</feature>
<dbReference type="Gene3D" id="1.10.1400.10">
    <property type="match status" value="1"/>
</dbReference>
<dbReference type="Proteomes" id="UP000278222">
    <property type="component" value="Unassembled WGS sequence"/>
</dbReference>
<keyword evidence="5" id="KW-0106">Calcium</keyword>
<dbReference type="InterPro" id="IPR002692">
    <property type="entry name" value="S45"/>
</dbReference>
<dbReference type="CDD" id="cd03747">
    <property type="entry name" value="Ntn_PGA_like"/>
    <property type="match status" value="1"/>
</dbReference>
<keyword evidence="7" id="KW-1185">Reference proteome</keyword>
<comment type="cofactor">
    <cofactor evidence="5">
        <name>Ca(2+)</name>
        <dbReference type="ChEBI" id="CHEBI:29108"/>
    </cofactor>
    <text evidence="5">Binds 1 Ca(2+) ion per dimer.</text>
</comment>
<evidence type="ECO:0000256" key="5">
    <source>
        <dbReference type="PIRSR" id="PIRSR001227-2"/>
    </source>
</evidence>
<dbReference type="PANTHER" id="PTHR34218">
    <property type="entry name" value="PEPTIDASE S45 PENICILLIN AMIDASE"/>
    <property type="match status" value="1"/>
</dbReference>
<feature type="binding site" evidence="5">
    <location>
        <position position="187"/>
    </location>
    <ligand>
        <name>Ca(2+)</name>
        <dbReference type="ChEBI" id="CHEBI:29108"/>
    </ligand>
</feature>
<dbReference type="AlphaFoldDB" id="A0A3N1MDP5"/>
<name>A0A3N1MDP5_9PROT</name>
<organism evidence="6 7">
    <name type="scientific">Stella humosa</name>
    <dbReference type="NCBI Taxonomy" id="94"/>
    <lineage>
        <taxon>Bacteria</taxon>
        <taxon>Pseudomonadati</taxon>
        <taxon>Pseudomonadota</taxon>
        <taxon>Alphaproteobacteria</taxon>
        <taxon>Rhodospirillales</taxon>
        <taxon>Stellaceae</taxon>
        <taxon>Stella</taxon>
    </lineage>
</organism>
<keyword evidence="3" id="KW-0865">Zymogen</keyword>
<dbReference type="Gene3D" id="3.60.20.10">
    <property type="entry name" value="Glutamine Phosphoribosylpyrophosphate, subunit 1, domain 1"/>
    <property type="match status" value="1"/>
</dbReference>
<evidence type="ECO:0000313" key="6">
    <source>
        <dbReference type="EMBL" id="ROQ01409.1"/>
    </source>
</evidence>
<dbReference type="SUPFAM" id="SSF56235">
    <property type="entry name" value="N-terminal nucleophile aminohydrolases (Ntn hydrolases)"/>
    <property type="match status" value="1"/>
</dbReference>
<comment type="caution">
    <text evidence="6">The sequence shown here is derived from an EMBL/GenBank/DDBJ whole genome shotgun (WGS) entry which is preliminary data.</text>
</comment>
<dbReference type="InterPro" id="IPR043147">
    <property type="entry name" value="Penicillin_amidase_A-knob"/>
</dbReference>
<reference evidence="6 7" key="1">
    <citation type="submission" date="2018-11" db="EMBL/GenBank/DDBJ databases">
        <title>Genomic Encyclopedia of Type Strains, Phase IV (KMG-IV): sequencing the most valuable type-strain genomes for metagenomic binning, comparative biology and taxonomic classification.</title>
        <authorList>
            <person name="Goeker M."/>
        </authorList>
    </citation>
    <scope>NUCLEOTIDE SEQUENCE [LARGE SCALE GENOMIC DNA]</scope>
    <source>
        <strain evidence="6 7">DSM 5900</strain>
    </source>
</reference>
<evidence type="ECO:0000256" key="1">
    <source>
        <dbReference type="ARBA" id="ARBA00006586"/>
    </source>
</evidence>
<dbReference type="EMBL" id="RJKX01000011">
    <property type="protein sequence ID" value="ROQ01409.1"/>
    <property type="molecule type" value="Genomic_DNA"/>
</dbReference>
<proteinExistence type="inferred from homology"/>
<dbReference type="InterPro" id="IPR014395">
    <property type="entry name" value="Pen/GL7ACA/AHL_acylase"/>
</dbReference>
<dbReference type="PIRSF" id="PIRSF001227">
    <property type="entry name" value="Pen_acylase"/>
    <property type="match status" value="1"/>
</dbReference>
<sequence>MRLIRRALALLLAAAVCLVAGGFLYLWTSLPPTSGEIRAAGLGARAQIARDAHGLVRITAANVPDAYFALGLAHAQDRFAQMELQRRVAQGRLAEVIGADGVETDRLMRTLGIHRLAQDIVPTLDAKTRIIFDSYAAGINTYINSASQMPPPEFVLLRHRPEPWTAADSVAWGKLMALQLSGNYRAEALRARLRTRLTQDRVDALWPDAGGPSTTEGASNAWIVGGARTIGGKPILANDPHLGLRLPGIWHLSRIEAPGFTVAGGAFPGTPFHVLGHNGRVAWGMTTTNADVSDLVLERVTSDRPDHYDSPDGPLPFAVREETIRVRGGRPIPLRVRTTRHGPVISDVSSAITAPADGQVVALQATWLLPGDRTAQSFHAMMRAGTAAAFREALQLFGGPPQNIHFADREGEFGMVTAGNIPIRDGGDGWMPAEGWTARNRWPAFIPFDRLPQRAGKPYEVIANANNRVVGADYPFLITREWDAPYRIQRLADRLAEPGRHRVDTSAAIMADSVSMSARALIPLLAPTVQRNARTGAALDRLVAWDGTMDRLRPEPLIFTAWMRELVRTILADELGDLFEEFWDLRPGLIQHILTADPSWCDDQVTHDRVETCGDQATAALERAIDFLSARHGADLSRWQWGAAHTVRFSPPYLGDVPLLGRLFSAEVATDGGSDTINRGNMRINQEATPFRNVHGAGFRAVFDLSDLDRSWFMIAAGQSGNPLSRNFLDLVVPWRDFDWLPLPAWAGTPPEGRTLRLVPQ</sequence>
<dbReference type="RefSeq" id="WP_123688174.1">
    <property type="nucleotide sequence ID" value="NZ_AP019700.1"/>
</dbReference>
<feature type="active site" description="Nucleophile" evidence="4">
    <location>
        <position position="219"/>
    </location>
</feature>
<accession>A0A3N1MDP5</accession>
<dbReference type="Pfam" id="PF01804">
    <property type="entry name" value="Penicil_amidase"/>
    <property type="match status" value="1"/>
</dbReference>
<evidence type="ECO:0000313" key="7">
    <source>
        <dbReference type="Proteomes" id="UP000278222"/>
    </source>
</evidence>
<dbReference type="GO" id="GO:0017000">
    <property type="term" value="P:antibiotic biosynthetic process"/>
    <property type="evidence" value="ECO:0007669"/>
    <property type="project" value="InterPro"/>
</dbReference>
<gene>
    <name evidence="6" type="ORF">EDC65_0588</name>
</gene>
<keyword evidence="2" id="KW-0378">Hydrolase</keyword>
<dbReference type="OrthoDB" id="9760084at2"/>
<dbReference type="GO" id="GO:0046872">
    <property type="term" value="F:metal ion binding"/>
    <property type="evidence" value="ECO:0007669"/>
    <property type="project" value="UniProtKB-KW"/>
</dbReference>
<evidence type="ECO:0000256" key="2">
    <source>
        <dbReference type="ARBA" id="ARBA00022801"/>
    </source>
</evidence>
<protein>
    <submittedName>
        <fullName evidence="6">Penicillin amidase</fullName>
    </submittedName>
</protein>
<comment type="similarity">
    <text evidence="1">Belongs to the peptidase S45 family.</text>
</comment>
<feature type="binding site" evidence="5">
    <location>
        <position position="291"/>
    </location>
    <ligand>
        <name>Ca(2+)</name>
        <dbReference type="ChEBI" id="CHEBI:29108"/>
    </ligand>
</feature>
<evidence type="ECO:0000256" key="3">
    <source>
        <dbReference type="ARBA" id="ARBA00023145"/>
    </source>
</evidence>
<keyword evidence="5" id="KW-0479">Metal-binding</keyword>
<dbReference type="PANTHER" id="PTHR34218:SF4">
    <property type="entry name" value="ACYL-HOMOSERINE LACTONE ACYLASE QUIP"/>
    <property type="match status" value="1"/>
</dbReference>
<evidence type="ECO:0000256" key="4">
    <source>
        <dbReference type="PIRSR" id="PIRSR001227-1"/>
    </source>
</evidence>
<dbReference type="InterPro" id="IPR043146">
    <property type="entry name" value="Penicillin_amidase_N_B-knob"/>
</dbReference>
<dbReference type="GO" id="GO:0016811">
    <property type="term" value="F:hydrolase activity, acting on carbon-nitrogen (but not peptide) bonds, in linear amides"/>
    <property type="evidence" value="ECO:0007669"/>
    <property type="project" value="InterPro"/>
</dbReference>
<dbReference type="Gene3D" id="1.10.439.10">
    <property type="entry name" value="Penicillin Amidohydrolase, domain 1"/>
    <property type="match status" value="1"/>
</dbReference>
<dbReference type="InterPro" id="IPR029055">
    <property type="entry name" value="Ntn_hydrolases_N"/>
</dbReference>